<reference evidence="1" key="1">
    <citation type="submission" date="2023-04" db="EMBL/GenBank/DDBJ databases">
        <title>Draft Genome sequencing of Naganishia species isolated from polar environments using Oxford Nanopore Technology.</title>
        <authorList>
            <person name="Leo P."/>
            <person name="Venkateswaran K."/>
        </authorList>
    </citation>
    <scope>NUCLEOTIDE SEQUENCE</scope>
    <source>
        <strain evidence="1">DBVPG 5303</strain>
    </source>
</reference>
<organism evidence="1 2">
    <name type="scientific">Naganishia onofrii</name>
    <dbReference type="NCBI Taxonomy" id="1851511"/>
    <lineage>
        <taxon>Eukaryota</taxon>
        <taxon>Fungi</taxon>
        <taxon>Dikarya</taxon>
        <taxon>Basidiomycota</taxon>
        <taxon>Agaricomycotina</taxon>
        <taxon>Tremellomycetes</taxon>
        <taxon>Filobasidiales</taxon>
        <taxon>Filobasidiaceae</taxon>
        <taxon>Naganishia</taxon>
    </lineage>
</organism>
<sequence>MALQLIKALRAESVDYIVAPYEADAQMAFMEKEGLVDGIITEDSDIIWGFANAGLITDGPVDQVIYKLDNNGACTWISRDRFAACREYNFTGWTETEFRRMAILAGCDYLDSIPGIGIKTAHKLLRKHKTVEKVVQMVRLEGNAIVPLDYIPQFRLAELVFLHQRVYDPRQRKLVTLLPLEDGPLGALECAHIGARDRDMEADHAQGIAEGRLHPETRETLQDLWPDHRPAGPVGRQDRIFGSSSKQNVTLNKTASGPLDAWIKKGASAIVPRPRVSLPKLVGESKSGVTRLSELKSRSTDPPLASGSTSKFFQPQSSRTVAAKSESIIVDLVFDDEPPDVAQNGDDAPELSDPGVLTPEKPEATCTSMPPSPVCSTYLSSPIKAESAREESPLSSPENLPSQSHEQRSTYCLTSPFDPTADDFDKNSENVGLISGFASAVGPTHPPTPSPSDDAKDNDHAVSTEQCPMKLELGEEEQGPSGVKQEQRKEIDFTRFFQTEGMESSPIAVESDIETEVEETQQDLIEEQQREQESIKAVAAGWKAKFTFGGMNRSGNLTPRSSMVKRRSTDEKENVTPQDTVRSRSAPRVNREALAFQSAGSGFGRSSKIRMESASGKRKLEFQMMETPVMKKTRSSTDVRTHAKGRILTDKTNVVVDDGDIVLAPPSQSSSPLKHSHSSPSVLSGSQKLLAFRYRA</sequence>
<dbReference type="EMBL" id="JASBWV010000018">
    <property type="protein sequence ID" value="KAJ9121218.1"/>
    <property type="molecule type" value="Genomic_DNA"/>
</dbReference>
<evidence type="ECO:0000313" key="1">
    <source>
        <dbReference type="EMBL" id="KAJ9121218.1"/>
    </source>
</evidence>
<name>A0ACC2XC42_9TREE</name>
<dbReference type="Proteomes" id="UP001234202">
    <property type="component" value="Unassembled WGS sequence"/>
</dbReference>
<keyword evidence="2" id="KW-1185">Reference proteome</keyword>
<evidence type="ECO:0000313" key="2">
    <source>
        <dbReference type="Proteomes" id="UP001234202"/>
    </source>
</evidence>
<comment type="caution">
    <text evidence="1">The sequence shown here is derived from an EMBL/GenBank/DDBJ whole genome shotgun (WGS) entry which is preliminary data.</text>
</comment>
<proteinExistence type="predicted"/>
<accession>A0ACC2XC42</accession>
<protein>
    <submittedName>
        <fullName evidence="1">Uncharacterized protein</fullName>
    </submittedName>
</protein>
<gene>
    <name evidence="1" type="ORF">QFC24_004893</name>
</gene>